<gene>
    <name evidence="2" type="ORF">L9F63_023172</name>
</gene>
<keyword evidence="1" id="KW-1133">Transmembrane helix</keyword>
<keyword evidence="1" id="KW-0812">Transmembrane</keyword>
<feature type="transmembrane region" description="Helical" evidence="1">
    <location>
        <begin position="96"/>
        <end position="117"/>
    </location>
</feature>
<protein>
    <submittedName>
        <fullName evidence="2">Uncharacterized protein</fullName>
    </submittedName>
</protein>
<organism evidence="2 3">
    <name type="scientific">Diploptera punctata</name>
    <name type="common">Pacific beetle cockroach</name>
    <dbReference type="NCBI Taxonomy" id="6984"/>
    <lineage>
        <taxon>Eukaryota</taxon>
        <taxon>Metazoa</taxon>
        <taxon>Ecdysozoa</taxon>
        <taxon>Arthropoda</taxon>
        <taxon>Hexapoda</taxon>
        <taxon>Insecta</taxon>
        <taxon>Pterygota</taxon>
        <taxon>Neoptera</taxon>
        <taxon>Polyneoptera</taxon>
        <taxon>Dictyoptera</taxon>
        <taxon>Blattodea</taxon>
        <taxon>Blaberoidea</taxon>
        <taxon>Blaberidae</taxon>
        <taxon>Diplopterinae</taxon>
        <taxon>Diploptera</taxon>
    </lineage>
</organism>
<comment type="caution">
    <text evidence="2">The sequence shown here is derived from an EMBL/GenBank/DDBJ whole genome shotgun (WGS) entry which is preliminary data.</text>
</comment>
<feature type="transmembrane region" description="Helical" evidence="1">
    <location>
        <begin position="64"/>
        <end position="84"/>
    </location>
</feature>
<evidence type="ECO:0000313" key="2">
    <source>
        <dbReference type="EMBL" id="KAJ9581655.1"/>
    </source>
</evidence>
<feature type="transmembrane region" description="Helical" evidence="1">
    <location>
        <begin position="35"/>
        <end position="58"/>
    </location>
</feature>
<evidence type="ECO:0000256" key="1">
    <source>
        <dbReference type="SAM" id="Phobius"/>
    </source>
</evidence>
<accession>A0AAD7ZJS6</accession>
<evidence type="ECO:0000313" key="3">
    <source>
        <dbReference type="Proteomes" id="UP001233999"/>
    </source>
</evidence>
<dbReference type="Proteomes" id="UP001233999">
    <property type="component" value="Unassembled WGS sequence"/>
</dbReference>
<feature type="transmembrane region" description="Helical" evidence="1">
    <location>
        <begin position="123"/>
        <end position="142"/>
    </location>
</feature>
<dbReference type="AlphaFoldDB" id="A0AAD7ZJS6"/>
<reference evidence="2" key="2">
    <citation type="submission" date="2023-05" db="EMBL/GenBank/DDBJ databases">
        <authorList>
            <person name="Fouks B."/>
        </authorList>
    </citation>
    <scope>NUCLEOTIDE SEQUENCE</scope>
    <source>
        <strain evidence="2">Stay&amp;Tobe</strain>
        <tissue evidence="2">Testes</tissue>
    </source>
</reference>
<reference evidence="2" key="1">
    <citation type="journal article" date="2023" name="IScience">
        <title>Live-bearing cockroach genome reveals convergent evolutionary mechanisms linked to viviparity in insects and beyond.</title>
        <authorList>
            <person name="Fouks B."/>
            <person name="Harrison M.C."/>
            <person name="Mikhailova A.A."/>
            <person name="Marchal E."/>
            <person name="English S."/>
            <person name="Carruthers M."/>
            <person name="Jennings E.C."/>
            <person name="Chiamaka E.L."/>
            <person name="Frigard R.A."/>
            <person name="Pippel M."/>
            <person name="Attardo G.M."/>
            <person name="Benoit J.B."/>
            <person name="Bornberg-Bauer E."/>
            <person name="Tobe S.S."/>
        </authorList>
    </citation>
    <scope>NUCLEOTIDE SEQUENCE</scope>
    <source>
        <strain evidence="2">Stay&amp;Tobe</strain>
    </source>
</reference>
<sequence length="147" mass="17602">RITLVLIANIAAFSRFSAMFLWTIHILFRSRSQELYCLYICFTIALNLICIMFMFRIFFSKRKLNTRCFCLLNLFIFLFIFIYLGGVHLFDAFRKWVRFNFTFVTITFFLFISLMIFMFPFPVLFIGFSLISSIIFAHSFLIKTFSP</sequence>
<feature type="non-terminal residue" evidence="2">
    <location>
        <position position="1"/>
    </location>
</feature>
<feature type="non-terminal residue" evidence="2">
    <location>
        <position position="147"/>
    </location>
</feature>
<name>A0AAD7ZJS6_DIPPU</name>
<feature type="transmembrane region" description="Helical" evidence="1">
    <location>
        <begin position="6"/>
        <end position="28"/>
    </location>
</feature>
<dbReference type="EMBL" id="JASPKZ010007873">
    <property type="protein sequence ID" value="KAJ9581655.1"/>
    <property type="molecule type" value="Genomic_DNA"/>
</dbReference>
<keyword evidence="3" id="KW-1185">Reference proteome</keyword>
<proteinExistence type="predicted"/>
<keyword evidence="1" id="KW-0472">Membrane</keyword>